<organism evidence="10 11">
    <name type="scientific">Vicia faba</name>
    <name type="common">Broad bean</name>
    <name type="synonym">Faba vulgaris</name>
    <dbReference type="NCBI Taxonomy" id="3906"/>
    <lineage>
        <taxon>Eukaryota</taxon>
        <taxon>Viridiplantae</taxon>
        <taxon>Streptophyta</taxon>
        <taxon>Embryophyta</taxon>
        <taxon>Tracheophyta</taxon>
        <taxon>Spermatophyta</taxon>
        <taxon>Magnoliopsida</taxon>
        <taxon>eudicotyledons</taxon>
        <taxon>Gunneridae</taxon>
        <taxon>Pentapetalae</taxon>
        <taxon>rosids</taxon>
        <taxon>fabids</taxon>
        <taxon>Fabales</taxon>
        <taxon>Fabaceae</taxon>
        <taxon>Papilionoideae</taxon>
        <taxon>50 kb inversion clade</taxon>
        <taxon>NPAAA clade</taxon>
        <taxon>Hologalegina</taxon>
        <taxon>IRL clade</taxon>
        <taxon>Fabeae</taxon>
        <taxon>Vicia</taxon>
    </lineage>
</organism>
<dbReference type="GO" id="GO:0009055">
    <property type="term" value="F:electron transfer activity"/>
    <property type="evidence" value="ECO:0007669"/>
    <property type="project" value="InterPro"/>
</dbReference>
<name>A0AAV1APB9_VICFA</name>
<keyword evidence="8" id="KW-0732">Signal</keyword>
<dbReference type="Proteomes" id="UP001157006">
    <property type="component" value="Chromosome 4"/>
</dbReference>
<keyword evidence="3" id="KW-0249">Electron transport</keyword>
<dbReference type="FunFam" id="2.60.40.420:FF:000003">
    <property type="entry name" value="Blue copper"/>
    <property type="match status" value="1"/>
</dbReference>
<evidence type="ECO:0000256" key="2">
    <source>
        <dbReference type="ARBA" id="ARBA00022723"/>
    </source>
</evidence>
<dbReference type="Gene3D" id="2.60.40.420">
    <property type="entry name" value="Cupredoxins - blue copper proteins"/>
    <property type="match status" value="1"/>
</dbReference>
<evidence type="ECO:0000256" key="3">
    <source>
        <dbReference type="ARBA" id="ARBA00022982"/>
    </source>
</evidence>
<evidence type="ECO:0000259" key="9">
    <source>
        <dbReference type="PROSITE" id="PS51485"/>
    </source>
</evidence>
<keyword evidence="7" id="KW-0472">Membrane</keyword>
<evidence type="ECO:0000256" key="4">
    <source>
        <dbReference type="ARBA" id="ARBA00023008"/>
    </source>
</evidence>
<dbReference type="InterPro" id="IPR039391">
    <property type="entry name" value="Phytocyanin-like"/>
</dbReference>
<evidence type="ECO:0000256" key="5">
    <source>
        <dbReference type="ARBA" id="ARBA00023180"/>
    </source>
</evidence>
<keyword evidence="7" id="KW-0812">Transmembrane</keyword>
<protein>
    <recommendedName>
        <fullName evidence="9">Phytocyanin domain-containing protein</fullName>
    </recommendedName>
</protein>
<reference evidence="10 11" key="1">
    <citation type="submission" date="2023-01" db="EMBL/GenBank/DDBJ databases">
        <authorList>
            <person name="Kreplak J."/>
        </authorList>
    </citation>
    <scope>NUCLEOTIDE SEQUENCE [LARGE SCALE GENOMIC DNA]</scope>
</reference>
<proteinExistence type="predicted"/>
<evidence type="ECO:0000256" key="8">
    <source>
        <dbReference type="SAM" id="SignalP"/>
    </source>
</evidence>
<feature type="compositionally biased region" description="Low complexity" evidence="6">
    <location>
        <begin position="150"/>
        <end position="163"/>
    </location>
</feature>
<feature type="signal peptide" evidence="8">
    <location>
        <begin position="1"/>
        <end position="25"/>
    </location>
</feature>
<dbReference type="InterPro" id="IPR008972">
    <property type="entry name" value="Cupredoxin"/>
</dbReference>
<dbReference type="SUPFAM" id="SSF49503">
    <property type="entry name" value="Cupredoxins"/>
    <property type="match status" value="1"/>
</dbReference>
<dbReference type="AlphaFoldDB" id="A0AAV1APB9"/>
<dbReference type="EMBL" id="OX451739">
    <property type="protein sequence ID" value="CAI8610337.1"/>
    <property type="molecule type" value="Genomic_DNA"/>
</dbReference>
<gene>
    <name evidence="10" type="ORF">VFH_IV177440</name>
</gene>
<feature type="chain" id="PRO_5043976296" description="Phytocyanin domain-containing protein" evidence="8">
    <location>
        <begin position="26"/>
        <end position="187"/>
    </location>
</feature>
<evidence type="ECO:0000256" key="6">
    <source>
        <dbReference type="SAM" id="MobiDB-lite"/>
    </source>
</evidence>
<keyword evidence="2" id="KW-0479">Metal-binding</keyword>
<keyword evidence="5" id="KW-0325">Glycoprotein</keyword>
<feature type="region of interest" description="Disordered" evidence="6">
    <location>
        <begin position="132"/>
        <end position="163"/>
    </location>
</feature>
<evidence type="ECO:0000256" key="1">
    <source>
        <dbReference type="ARBA" id="ARBA00022448"/>
    </source>
</evidence>
<dbReference type="PANTHER" id="PTHR33021">
    <property type="entry name" value="BLUE COPPER PROTEIN"/>
    <property type="match status" value="1"/>
</dbReference>
<feature type="transmembrane region" description="Helical" evidence="7">
    <location>
        <begin position="167"/>
        <end position="184"/>
    </location>
</feature>
<keyword evidence="7" id="KW-1133">Transmembrane helix</keyword>
<dbReference type="Pfam" id="PF02298">
    <property type="entry name" value="Cu_bind_like"/>
    <property type="match status" value="1"/>
</dbReference>
<evidence type="ECO:0000313" key="11">
    <source>
        <dbReference type="Proteomes" id="UP001157006"/>
    </source>
</evidence>
<keyword evidence="1" id="KW-0813">Transport</keyword>
<evidence type="ECO:0000313" key="10">
    <source>
        <dbReference type="EMBL" id="CAI8610337.1"/>
    </source>
</evidence>
<evidence type="ECO:0000256" key="7">
    <source>
        <dbReference type="SAM" id="Phobius"/>
    </source>
</evidence>
<dbReference type="GO" id="GO:0005886">
    <property type="term" value="C:plasma membrane"/>
    <property type="evidence" value="ECO:0007669"/>
    <property type="project" value="TreeGrafter"/>
</dbReference>
<dbReference type="PANTHER" id="PTHR33021:SF546">
    <property type="entry name" value="PLASTOCYANIN-LIKE DOMAIN PROTEIN"/>
    <property type="match status" value="1"/>
</dbReference>
<accession>A0AAV1APB9</accession>
<feature type="domain" description="Phytocyanin" evidence="9">
    <location>
        <begin position="26"/>
        <end position="131"/>
    </location>
</feature>
<keyword evidence="11" id="KW-1185">Reference proteome</keyword>
<keyword evidence="4" id="KW-0186">Copper</keyword>
<dbReference type="InterPro" id="IPR003245">
    <property type="entry name" value="Phytocyanin_dom"/>
</dbReference>
<sequence length="187" mass="20158">MFQIKNMTTLIVITVVAVSLQTSEAEDYTVGGDTIGWTSFPPRGSSFYSKWAANFTFKLNDNLVFNYESGSHSVVILNKPNYEKCNVNDDIQTFNKGPTKITLDRTGDFYFTCSLSGHCSSGQKLSIKVTDTASSDVPPAEAPPSLSFGPGSTATASPPQSTASTTPMAATFTLLLIAIAFNFFSQF</sequence>
<dbReference type="PROSITE" id="PS51485">
    <property type="entry name" value="PHYTOCYANIN"/>
    <property type="match status" value="1"/>
</dbReference>
<dbReference type="GO" id="GO:0046872">
    <property type="term" value="F:metal ion binding"/>
    <property type="evidence" value="ECO:0007669"/>
    <property type="project" value="UniProtKB-KW"/>
</dbReference>